<comment type="caution">
    <text evidence="5">The sequence shown here is derived from an EMBL/GenBank/DDBJ whole genome shotgun (WGS) entry which is preliminary data.</text>
</comment>
<feature type="domain" description="PAS" evidence="3">
    <location>
        <begin position="388"/>
        <end position="432"/>
    </location>
</feature>
<accession>A0A926NVG1</accession>
<dbReference type="AlphaFoldDB" id="A0A926NVG1"/>
<dbReference type="Gene3D" id="1.10.287.130">
    <property type="match status" value="1"/>
</dbReference>
<evidence type="ECO:0000313" key="6">
    <source>
        <dbReference type="Proteomes" id="UP000619078"/>
    </source>
</evidence>
<evidence type="ECO:0000256" key="1">
    <source>
        <dbReference type="PROSITE-ProRule" id="PRU00169"/>
    </source>
</evidence>
<dbReference type="GO" id="GO:0000155">
    <property type="term" value="F:phosphorelay sensor kinase activity"/>
    <property type="evidence" value="ECO:0007669"/>
    <property type="project" value="InterPro"/>
</dbReference>
<feature type="modified residue" description="4-aspartylphosphate" evidence="1">
    <location>
        <position position="59"/>
    </location>
</feature>
<dbReference type="InterPro" id="IPR052155">
    <property type="entry name" value="Biofilm_reg_signaling"/>
</dbReference>
<dbReference type="InterPro" id="IPR000014">
    <property type="entry name" value="PAS"/>
</dbReference>
<dbReference type="SUPFAM" id="SSF47384">
    <property type="entry name" value="Homodimeric domain of signal transducing histidine kinase"/>
    <property type="match status" value="1"/>
</dbReference>
<feature type="domain" description="PAS" evidence="3">
    <location>
        <begin position="137"/>
        <end position="199"/>
    </location>
</feature>
<dbReference type="Gene3D" id="3.30.450.20">
    <property type="entry name" value="PAS domain"/>
    <property type="match status" value="3"/>
</dbReference>
<dbReference type="InterPro" id="IPR011006">
    <property type="entry name" value="CheY-like_superfamily"/>
</dbReference>
<dbReference type="SMART" id="SM00086">
    <property type="entry name" value="PAC"/>
    <property type="match status" value="2"/>
</dbReference>
<dbReference type="Pfam" id="PF00072">
    <property type="entry name" value="Response_reg"/>
    <property type="match status" value="1"/>
</dbReference>
<dbReference type="SMART" id="SM00091">
    <property type="entry name" value="PAS"/>
    <property type="match status" value="3"/>
</dbReference>
<feature type="domain" description="PAC" evidence="4">
    <location>
        <begin position="317"/>
        <end position="383"/>
    </location>
</feature>
<protein>
    <submittedName>
        <fullName evidence="5">PAS domain S-box protein</fullName>
    </submittedName>
</protein>
<gene>
    <name evidence="5" type="ORF">IDJ76_19515</name>
</gene>
<dbReference type="PROSITE" id="PS50113">
    <property type="entry name" value="PAC"/>
    <property type="match status" value="2"/>
</dbReference>
<dbReference type="CDD" id="cd00156">
    <property type="entry name" value="REC"/>
    <property type="match status" value="1"/>
</dbReference>
<dbReference type="InterPro" id="IPR036097">
    <property type="entry name" value="HisK_dim/P_sf"/>
</dbReference>
<dbReference type="PANTHER" id="PTHR44757">
    <property type="entry name" value="DIGUANYLATE CYCLASE DGCP"/>
    <property type="match status" value="1"/>
</dbReference>
<dbReference type="InterPro" id="IPR035965">
    <property type="entry name" value="PAS-like_dom_sf"/>
</dbReference>
<dbReference type="SUPFAM" id="SSF52172">
    <property type="entry name" value="CheY-like"/>
    <property type="match status" value="1"/>
</dbReference>
<dbReference type="PANTHER" id="PTHR44757:SF2">
    <property type="entry name" value="BIOFILM ARCHITECTURE MAINTENANCE PROTEIN MBAA"/>
    <property type="match status" value="1"/>
</dbReference>
<dbReference type="PROSITE" id="PS50110">
    <property type="entry name" value="RESPONSE_REGULATORY"/>
    <property type="match status" value="1"/>
</dbReference>
<feature type="domain" description="PAS" evidence="3">
    <location>
        <begin position="262"/>
        <end position="334"/>
    </location>
</feature>
<dbReference type="InterPro" id="IPR000700">
    <property type="entry name" value="PAS-assoc_C"/>
</dbReference>
<dbReference type="Proteomes" id="UP000619078">
    <property type="component" value="Unassembled WGS sequence"/>
</dbReference>
<dbReference type="InterPro" id="IPR001610">
    <property type="entry name" value="PAC"/>
</dbReference>
<organism evidence="5 6">
    <name type="scientific">Mucilaginibacter glaciei</name>
    <dbReference type="NCBI Taxonomy" id="2772109"/>
    <lineage>
        <taxon>Bacteria</taxon>
        <taxon>Pseudomonadati</taxon>
        <taxon>Bacteroidota</taxon>
        <taxon>Sphingobacteriia</taxon>
        <taxon>Sphingobacteriales</taxon>
        <taxon>Sphingobacteriaceae</taxon>
        <taxon>Mucilaginibacter</taxon>
    </lineage>
</organism>
<reference evidence="5" key="1">
    <citation type="submission" date="2020-09" db="EMBL/GenBank/DDBJ databases">
        <title>Novel species of Mucilaginibacter isolated from a glacier on the Tibetan Plateau.</title>
        <authorList>
            <person name="Liu Q."/>
            <person name="Xin Y.-H."/>
        </authorList>
    </citation>
    <scope>NUCLEOTIDE SEQUENCE</scope>
    <source>
        <strain evidence="5">ZB1P21</strain>
    </source>
</reference>
<proteinExistence type="predicted"/>
<sequence length="585" mass="66748">MLFNPINILVIEDNLGDFFLIETCLHDTRIDTKNILHAQTLQQGIAILSSNTIDLLLLDLTLPDSLAGNSYIEIQSYKKNIPVIILSGAKNEDMALDIMKQGAQDYLLKDELNPKILEKTILYSIERKRNLTLLDQSQAQYRLLFDNNPLPMWTYDVETLKFEMVNDAAIEHYGYSRDEFLGMTILEIRPDSEKQRVKEFNFAKHTNRLKHAGEWQHLKKNGEIINVEITSHLLEFDEKKLKLIVVYDVTDKLRAKEELENSEKVFRSLAESFPNGAISLLDSDFNFLYTNGVAYQRLGLNPNLNIGKKFLWRDCYKNDKKRVLSELEKCLTGETVSFEFSGMDKVYTSVAAPIFSERGIAEKIIVITQDITDKHKAEQHLKLLESVIVNSSNGIMIVNNPNGKKNGLEIIFANKAQQEMTGYSLNELMGKNPRIFQGIDTDKHASDQIKNATDKRQKTSVELINYRKDGTAYWVNLSIVPIFDSKRKCTHFIGLSKDVTERKLSEQAMQKANEELMEKNNRLYEIAMINSHIIRKPVANILGAMGLIDKSLINNAEIVELIEKIEISTLEMDSVIHDIAGKAVV</sequence>
<dbReference type="Pfam" id="PF08448">
    <property type="entry name" value="PAS_4"/>
    <property type="match status" value="1"/>
</dbReference>
<evidence type="ECO:0000313" key="5">
    <source>
        <dbReference type="EMBL" id="MBD1395302.1"/>
    </source>
</evidence>
<dbReference type="Gene3D" id="3.40.50.2300">
    <property type="match status" value="1"/>
</dbReference>
<dbReference type="CDD" id="cd00130">
    <property type="entry name" value="PAS"/>
    <property type="match status" value="2"/>
</dbReference>
<evidence type="ECO:0000259" key="4">
    <source>
        <dbReference type="PROSITE" id="PS50113"/>
    </source>
</evidence>
<feature type="domain" description="PAC" evidence="4">
    <location>
        <begin position="457"/>
        <end position="511"/>
    </location>
</feature>
<dbReference type="InterPro" id="IPR001789">
    <property type="entry name" value="Sig_transdc_resp-reg_receiver"/>
</dbReference>
<dbReference type="RefSeq" id="WP_191165806.1">
    <property type="nucleotide sequence ID" value="NZ_JACWMX010000011.1"/>
</dbReference>
<keyword evidence="6" id="KW-1185">Reference proteome</keyword>
<dbReference type="InterPro" id="IPR013656">
    <property type="entry name" value="PAS_4"/>
</dbReference>
<feature type="domain" description="Response regulatory" evidence="2">
    <location>
        <begin position="7"/>
        <end position="124"/>
    </location>
</feature>
<dbReference type="EMBL" id="JACWMX010000011">
    <property type="protein sequence ID" value="MBD1395302.1"/>
    <property type="molecule type" value="Genomic_DNA"/>
</dbReference>
<dbReference type="PROSITE" id="PS50112">
    <property type="entry name" value="PAS"/>
    <property type="match status" value="3"/>
</dbReference>
<dbReference type="NCBIfam" id="TIGR00229">
    <property type="entry name" value="sensory_box"/>
    <property type="match status" value="3"/>
</dbReference>
<name>A0A926NVG1_9SPHI</name>
<keyword evidence="1" id="KW-0597">Phosphoprotein</keyword>
<dbReference type="SMART" id="SM00448">
    <property type="entry name" value="REC"/>
    <property type="match status" value="1"/>
</dbReference>
<evidence type="ECO:0000259" key="2">
    <source>
        <dbReference type="PROSITE" id="PS50110"/>
    </source>
</evidence>
<dbReference type="SUPFAM" id="SSF55785">
    <property type="entry name" value="PYP-like sensor domain (PAS domain)"/>
    <property type="match status" value="3"/>
</dbReference>
<evidence type="ECO:0000259" key="3">
    <source>
        <dbReference type="PROSITE" id="PS50112"/>
    </source>
</evidence>
<dbReference type="Pfam" id="PF13426">
    <property type="entry name" value="PAS_9"/>
    <property type="match status" value="2"/>
</dbReference>